<keyword evidence="3" id="KW-1185">Reference proteome</keyword>
<comment type="caution">
    <text evidence="2">The sequence shown here is derived from an EMBL/GenBank/DDBJ whole genome shotgun (WGS) entry which is preliminary data.</text>
</comment>
<name>A0ABS8ENS4_9FLAO</name>
<dbReference type="Proteomes" id="UP000778797">
    <property type="component" value="Unassembled WGS sequence"/>
</dbReference>
<dbReference type="CDD" id="cd03801">
    <property type="entry name" value="GT4_PimA-like"/>
    <property type="match status" value="1"/>
</dbReference>
<dbReference type="EMBL" id="JAFMPT010000012">
    <property type="protein sequence ID" value="MCC1484884.1"/>
    <property type="molecule type" value="Genomic_DNA"/>
</dbReference>
<dbReference type="SUPFAM" id="SSF53756">
    <property type="entry name" value="UDP-Glycosyltransferase/glycogen phosphorylase"/>
    <property type="match status" value="1"/>
</dbReference>
<organism evidence="2 3">
    <name type="scientific">Winogradskyella immobilis</name>
    <dbReference type="NCBI Taxonomy" id="2816852"/>
    <lineage>
        <taxon>Bacteria</taxon>
        <taxon>Pseudomonadati</taxon>
        <taxon>Bacteroidota</taxon>
        <taxon>Flavobacteriia</taxon>
        <taxon>Flavobacteriales</taxon>
        <taxon>Flavobacteriaceae</taxon>
        <taxon>Winogradskyella</taxon>
    </lineage>
</organism>
<dbReference type="PANTHER" id="PTHR45947:SF3">
    <property type="entry name" value="SULFOQUINOVOSYL TRANSFERASE SQD2"/>
    <property type="match status" value="1"/>
</dbReference>
<reference evidence="3" key="1">
    <citation type="submission" date="2021-03" db="EMBL/GenBank/DDBJ databases">
        <title>Genome of Cognatishimia sp. F0-27.</title>
        <authorList>
            <person name="Ping X."/>
        </authorList>
    </citation>
    <scope>NUCLEOTIDE SEQUENCE [LARGE SCALE GENOMIC DNA]</scope>
    <source>
        <strain evidence="3">E313</strain>
    </source>
</reference>
<evidence type="ECO:0000313" key="2">
    <source>
        <dbReference type="EMBL" id="MCC1484884.1"/>
    </source>
</evidence>
<evidence type="ECO:0000259" key="1">
    <source>
        <dbReference type="Pfam" id="PF00534"/>
    </source>
</evidence>
<dbReference type="InterPro" id="IPR050194">
    <property type="entry name" value="Glycosyltransferase_grp1"/>
</dbReference>
<reference evidence="3" key="2">
    <citation type="submission" date="2023-07" db="EMBL/GenBank/DDBJ databases">
        <title>Genome of Winogradskyella sp. E313.</title>
        <authorList>
            <person name="Zhou Y."/>
        </authorList>
    </citation>
    <scope>NUCLEOTIDE SEQUENCE [LARGE SCALE GENOMIC DNA]</scope>
    <source>
        <strain evidence="3">E313</strain>
    </source>
</reference>
<dbReference type="RefSeq" id="WP_227477363.1">
    <property type="nucleotide sequence ID" value="NZ_JAFMPT010000012.1"/>
</dbReference>
<dbReference type="InterPro" id="IPR001296">
    <property type="entry name" value="Glyco_trans_1"/>
</dbReference>
<dbReference type="Pfam" id="PF00534">
    <property type="entry name" value="Glycos_transf_1"/>
    <property type="match status" value="1"/>
</dbReference>
<gene>
    <name evidence="2" type="ORF">J1C55_09805</name>
</gene>
<dbReference type="Gene3D" id="3.40.50.2000">
    <property type="entry name" value="Glycogen Phosphorylase B"/>
    <property type="match status" value="1"/>
</dbReference>
<feature type="domain" description="Glycosyl transferase family 1" evidence="1">
    <location>
        <begin position="196"/>
        <end position="341"/>
    </location>
</feature>
<protein>
    <submittedName>
        <fullName evidence="2">Glycosyltransferase family 4 protein</fullName>
    </submittedName>
</protein>
<dbReference type="PANTHER" id="PTHR45947">
    <property type="entry name" value="SULFOQUINOVOSYL TRANSFERASE SQD2"/>
    <property type="match status" value="1"/>
</dbReference>
<evidence type="ECO:0000313" key="3">
    <source>
        <dbReference type="Proteomes" id="UP000778797"/>
    </source>
</evidence>
<accession>A0ABS8ENS4</accession>
<sequence>MKLCIISHTEHYKTHEGYIVGWGPTVGEINHLTSVFDEIYHVAMLHKGEAPPSALPYRSSKIKFIELPALGGQTFGAKLSTVWNAPKVISVVNKTLRKVDYFQLRTPTGIGVFLIPYLTLFVKNKGWYKYAGNWNQENPPLGYRLQRTMLNRQKRKVTINGNWPNQADHCITFENPCLTQADIKSGTSIIVTKTIKDKFNFCYVGRLERPKGVERIIKGVIGLSSEVQKRIGTIHLVGDGAEKEAFINMAKETKVDIQFHGFLSRHKVFEIYKKSHFFLMPTTASEGFPKVIAEAYNFGCIPIVSDVSAISQYVKHKFNGFIVTPVTSEGVTRQLNEILELASVDYQLLLKERTTFVEPFSYEHYNNRIMNIILNLKSVN</sequence>
<proteinExistence type="predicted"/>